<evidence type="ECO:0000313" key="2">
    <source>
        <dbReference type="EMBL" id="OGM98589.1"/>
    </source>
</evidence>
<accession>A0A1F8EE12</accession>
<name>A0A1F8EE12_9BACT</name>
<evidence type="ECO:0000256" key="1">
    <source>
        <dbReference type="SAM" id="MobiDB-lite"/>
    </source>
</evidence>
<dbReference type="Proteomes" id="UP000176893">
    <property type="component" value="Unassembled WGS sequence"/>
</dbReference>
<proteinExistence type="predicted"/>
<reference evidence="2 3" key="1">
    <citation type="journal article" date="2016" name="Nat. Commun.">
        <title>Thousands of microbial genomes shed light on interconnected biogeochemical processes in an aquifer system.</title>
        <authorList>
            <person name="Anantharaman K."/>
            <person name="Brown C.T."/>
            <person name="Hug L.A."/>
            <person name="Sharon I."/>
            <person name="Castelle C.J."/>
            <person name="Probst A.J."/>
            <person name="Thomas B.C."/>
            <person name="Singh A."/>
            <person name="Wilkins M.J."/>
            <person name="Karaoz U."/>
            <person name="Brodie E.L."/>
            <person name="Williams K.H."/>
            <person name="Hubbard S.S."/>
            <person name="Banfield J.F."/>
        </authorList>
    </citation>
    <scope>NUCLEOTIDE SEQUENCE [LARGE SCALE GENOMIC DNA]</scope>
</reference>
<evidence type="ECO:0000313" key="3">
    <source>
        <dbReference type="Proteomes" id="UP000176893"/>
    </source>
</evidence>
<protein>
    <submittedName>
        <fullName evidence="2">Uncharacterized protein</fullName>
    </submittedName>
</protein>
<sequence>MRGRTLGQRLFLFAILLLIAGIGTVSSAILFTLANYSDTRERLVSNIKMSDSVATNQELVRLHYFYDLSKKWKVQFWADKYLFGDSPFYEFANFYLIHDWEALVKSDLKDKLDDPRAYIYGNAKFRQAQTRHQSGDIKGALNALPEIASYFEKALRNCLDSGVVNNKCFDRVWNYDLVTNKKDAEEALKNPQQGPRPKFILGPIKDKNGPPVPVPNDKDKKGGDKEGEEGGQGSLRKRP</sequence>
<dbReference type="EMBL" id="MGJB01000012">
    <property type="protein sequence ID" value="OGM98589.1"/>
    <property type="molecule type" value="Genomic_DNA"/>
</dbReference>
<gene>
    <name evidence="2" type="ORF">A2649_00110</name>
</gene>
<comment type="caution">
    <text evidence="2">The sequence shown here is derived from an EMBL/GenBank/DDBJ whole genome shotgun (WGS) entry which is preliminary data.</text>
</comment>
<feature type="compositionally biased region" description="Basic and acidic residues" evidence="1">
    <location>
        <begin position="216"/>
        <end position="225"/>
    </location>
</feature>
<organism evidence="2 3">
    <name type="scientific">Candidatus Yanofskybacteria bacterium RIFCSPHIGHO2_01_FULL_41_26</name>
    <dbReference type="NCBI Taxonomy" id="1802661"/>
    <lineage>
        <taxon>Bacteria</taxon>
        <taxon>Candidatus Yanofskyibacteriota</taxon>
    </lineage>
</organism>
<dbReference type="STRING" id="1802661.A2649_00110"/>
<feature type="region of interest" description="Disordered" evidence="1">
    <location>
        <begin position="186"/>
        <end position="239"/>
    </location>
</feature>
<dbReference type="AlphaFoldDB" id="A0A1F8EE12"/>